<dbReference type="Proteomes" id="UP001597045">
    <property type="component" value="Unassembled WGS sequence"/>
</dbReference>
<evidence type="ECO:0000313" key="2">
    <source>
        <dbReference type="Proteomes" id="UP001597045"/>
    </source>
</evidence>
<organism evidence="1 2">
    <name type="scientific">Kibdelosporangium lantanae</name>
    <dbReference type="NCBI Taxonomy" id="1497396"/>
    <lineage>
        <taxon>Bacteria</taxon>
        <taxon>Bacillati</taxon>
        <taxon>Actinomycetota</taxon>
        <taxon>Actinomycetes</taxon>
        <taxon>Pseudonocardiales</taxon>
        <taxon>Pseudonocardiaceae</taxon>
        <taxon>Kibdelosporangium</taxon>
    </lineage>
</organism>
<keyword evidence="2" id="KW-1185">Reference proteome</keyword>
<sequence length="211" mass="23444">MYGVIRLGRQDLPKSIEAYLNIPRWLPGRGAEQLLTQLELLERESHRIAESFYAKDIRDQDDHTAYLREQFPKVVPNATDVDVRPFGGEAEGDFFPDQRYVTGTVEYTVNGQRTAIILQINMDPVQPNDDCTACQVVPQKDGSRITIVPMGKSGEPNGMDIITAQHDRTDRSVVTVTTYGYDPTGKGGTGARPQLTVDQVAKLAADPNLRI</sequence>
<accession>A0ABW3ME86</accession>
<dbReference type="EMBL" id="JBHTIS010001555">
    <property type="protein sequence ID" value="MFD1048373.1"/>
    <property type="molecule type" value="Genomic_DNA"/>
</dbReference>
<reference evidence="2" key="1">
    <citation type="journal article" date="2019" name="Int. J. Syst. Evol. Microbiol.">
        <title>The Global Catalogue of Microorganisms (GCM) 10K type strain sequencing project: providing services to taxonomists for standard genome sequencing and annotation.</title>
        <authorList>
            <consortium name="The Broad Institute Genomics Platform"/>
            <consortium name="The Broad Institute Genome Sequencing Center for Infectious Disease"/>
            <person name="Wu L."/>
            <person name="Ma J."/>
        </authorList>
    </citation>
    <scope>NUCLEOTIDE SEQUENCE [LARGE SCALE GENOMIC DNA]</scope>
    <source>
        <strain evidence="2">JCM 31486</strain>
    </source>
</reference>
<gene>
    <name evidence="1" type="ORF">ACFQ1S_23970</name>
</gene>
<comment type="caution">
    <text evidence="1">The sequence shown here is derived from an EMBL/GenBank/DDBJ whole genome shotgun (WGS) entry which is preliminary data.</text>
</comment>
<protein>
    <submittedName>
        <fullName evidence="1">Uncharacterized protein</fullName>
    </submittedName>
</protein>
<name>A0ABW3ME86_9PSEU</name>
<proteinExistence type="predicted"/>
<evidence type="ECO:0000313" key="1">
    <source>
        <dbReference type="EMBL" id="MFD1048373.1"/>
    </source>
</evidence>